<feature type="transmembrane region" description="Helical" evidence="2">
    <location>
        <begin position="113"/>
        <end position="135"/>
    </location>
</feature>
<evidence type="ECO:0000313" key="4">
    <source>
        <dbReference type="Proteomes" id="UP000654345"/>
    </source>
</evidence>
<dbReference type="RefSeq" id="WP_236038038.1">
    <property type="nucleotide sequence ID" value="NZ_BNJG01000001.1"/>
</dbReference>
<sequence length="321" mass="35909">MPQGKSQAFSSWVGSQWRNLGNRFSQWGQSRGDPLPSPKEDPPADGPRTMEARLDQSFQHMMAEVDELDSENYNVEEHAEYFWITLVRFVLPLIFFVVLGYEDGLFMTGFHYFSWEPFIAIMYAIGYGLESLRVAMVYSMNFSKGDGRKKAYRGQLIVWLIMSLGCGVAQLASALVIQALGGDQAVSGQNAIAQGAKTILASMPWLVYLAIILRVALCAVADWACSGFLHRKKKNIEQKVASITTRAQNIATLSQAHINARSTMDNAKKFQDMMESQRKELEALRKQQQTVFTMVFDAGMKQMKRNAGADEGDDPYAAGDE</sequence>
<dbReference type="Proteomes" id="UP000654345">
    <property type="component" value="Unassembled WGS sequence"/>
</dbReference>
<gene>
    <name evidence="3" type="ORF">KSB_32610</name>
</gene>
<name>A0ABQ3UPU8_9CHLR</name>
<evidence type="ECO:0000256" key="1">
    <source>
        <dbReference type="SAM" id="MobiDB-lite"/>
    </source>
</evidence>
<organism evidence="3 4">
    <name type="scientific">Ktedonobacter robiniae</name>
    <dbReference type="NCBI Taxonomy" id="2778365"/>
    <lineage>
        <taxon>Bacteria</taxon>
        <taxon>Bacillati</taxon>
        <taxon>Chloroflexota</taxon>
        <taxon>Ktedonobacteria</taxon>
        <taxon>Ktedonobacterales</taxon>
        <taxon>Ktedonobacteraceae</taxon>
        <taxon>Ktedonobacter</taxon>
    </lineage>
</organism>
<keyword evidence="2" id="KW-0812">Transmembrane</keyword>
<protein>
    <submittedName>
        <fullName evidence="3">Uncharacterized protein</fullName>
    </submittedName>
</protein>
<keyword evidence="4" id="KW-1185">Reference proteome</keyword>
<evidence type="ECO:0000313" key="3">
    <source>
        <dbReference type="EMBL" id="GHO54786.1"/>
    </source>
</evidence>
<feature type="transmembrane region" description="Helical" evidence="2">
    <location>
        <begin position="205"/>
        <end position="229"/>
    </location>
</feature>
<accession>A0ABQ3UPU8</accession>
<feature type="region of interest" description="Disordered" evidence="1">
    <location>
        <begin position="23"/>
        <end position="50"/>
    </location>
</feature>
<feature type="transmembrane region" description="Helical" evidence="2">
    <location>
        <begin position="156"/>
        <end position="180"/>
    </location>
</feature>
<feature type="transmembrane region" description="Helical" evidence="2">
    <location>
        <begin position="81"/>
        <end position="101"/>
    </location>
</feature>
<reference evidence="3 4" key="1">
    <citation type="journal article" date="2021" name="Int. J. Syst. Evol. Microbiol.">
        <title>Reticulibacter mediterranei gen. nov., sp. nov., within the new family Reticulibacteraceae fam. nov., and Ktedonospora formicarum gen. nov., sp. nov., Ktedonobacter robiniae sp. nov., Dictyobacter formicarum sp. nov. and Dictyobacter arantiisoli sp. nov., belonging to the class Ktedonobacteria.</title>
        <authorList>
            <person name="Yabe S."/>
            <person name="Zheng Y."/>
            <person name="Wang C.M."/>
            <person name="Sakai Y."/>
            <person name="Abe K."/>
            <person name="Yokota A."/>
            <person name="Donadio S."/>
            <person name="Cavaletti L."/>
            <person name="Monciardini P."/>
        </authorList>
    </citation>
    <scope>NUCLEOTIDE SEQUENCE [LARGE SCALE GENOMIC DNA]</scope>
    <source>
        <strain evidence="3 4">SOSP1-30</strain>
    </source>
</reference>
<dbReference type="EMBL" id="BNJG01000001">
    <property type="protein sequence ID" value="GHO54786.1"/>
    <property type="molecule type" value="Genomic_DNA"/>
</dbReference>
<feature type="compositionally biased region" description="Basic and acidic residues" evidence="1">
    <location>
        <begin position="38"/>
        <end position="50"/>
    </location>
</feature>
<evidence type="ECO:0000256" key="2">
    <source>
        <dbReference type="SAM" id="Phobius"/>
    </source>
</evidence>
<keyword evidence="2" id="KW-0472">Membrane</keyword>
<comment type="caution">
    <text evidence="3">The sequence shown here is derived from an EMBL/GenBank/DDBJ whole genome shotgun (WGS) entry which is preliminary data.</text>
</comment>
<keyword evidence="2" id="KW-1133">Transmembrane helix</keyword>
<proteinExistence type="predicted"/>